<evidence type="ECO:0000313" key="4">
    <source>
        <dbReference type="Proteomes" id="UP000077177"/>
    </source>
</evidence>
<feature type="region of interest" description="Disordered" evidence="1">
    <location>
        <begin position="91"/>
        <end position="130"/>
    </location>
</feature>
<reference evidence="3 4" key="2">
    <citation type="journal article" date="2016" name="Int. J. Syst. Evol. Microbiol.">
        <title>Flavisolibacter tropicus sp. nov., isolated from tropical soil.</title>
        <authorList>
            <person name="Lee J.J."/>
            <person name="Kang M.S."/>
            <person name="Kim G.S."/>
            <person name="Lee C.S."/>
            <person name="Lim S."/>
            <person name="Lee J."/>
            <person name="Roh S.H."/>
            <person name="Kang H."/>
            <person name="Ha J.M."/>
            <person name="Bae S."/>
            <person name="Jung H.Y."/>
            <person name="Kim M.K."/>
        </authorList>
    </citation>
    <scope>NUCLEOTIDE SEQUENCE [LARGE SCALE GENOMIC DNA]</scope>
    <source>
        <strain evidence="3 4">LCS9</strain>
    </source>
</reference>
<accession>A0A172TVK0</accession>
<evidence type="ECO:0000256" key="2">
    <source>
        <dbReference type="SAM" id="SignalP"/>
    </source>
</evidence>
<gene>
    <name evidence="3" type="ORF">SY85_09905</name>
</gene>
<feature type="compositionally biased region" description="Basic and acidic residues" evidence="1">
    <location>
        <begin position="91"/>
        <end position="107"/>
    </location>
</feature>
<dbReference type="AlphaFoldDB" id="A0A172TVK0"/>
<evidence type="ECO:0000256" key="1">
    <source>
        <dbReference type="SAM" id="MobiDB-lite"/>
    </source>
</evidence>
<organism evidence="3 4">
    <name type="scientific">Flavisolibacter tropicus</name>
    <dbReference type="NCBI Taxonomy" id="1492898"/>
    <lineage>
        <taxon>Bacteria</taxon>
        <taxon>Pseudomonadati</taxon>
        <taxon>Bacteroidota</taxon>
        <taxon>Chitinophagia</taxon>
        <taxon>Chitinophagales</taxon>
        <taxon>Chitinophagaceae</taxon>
        <taxon>Flavisolibacter</taxon>
    </lineage>
</organism>
<dbReference type="RefSeq" id="WP_066404062.1">
    <property type="nucleotide sequence ID" value="NZ_CP011390.1"/>
</dbReference>
<dbReference type="Proteomes" id="UP000077177">
    <property type="component" value="Chromosome"/>
</dbReference>
<feature type="compositionally biased region" description="Basic and acidic residues" evidence="1">
    <location>
        <begin position="114"/>
        <end position="130"/>
    </location>
</feature>
<feature type="chain" id="PRO_5008001209" evidence="2">
    <location>
        <begin position="20"/>
        <end position="130"/>
    </location>
</feature>
<dbReference type="KEGG" id="fla:SY85_09905"/>
<keyword evidence="2" id="KW-0732">Signal</keyword>
<dbReference type="EMBL" id="CP011390">
    <property type="protein sequence ID" value="ANE50767.1"/>
    <property type="molecule type" value="Genomic_DNA"/>
</dbReference>
<evidence type="ECO:0000313" key="3">
    <source>
        <dbReference type="EMBL" id="ANE50767.1"/>
    </source>
</evidence>
<proteinExistence type="predicted"/>
<reference evidence="4" key="1">
    <citation type="submission" date="2015-01" db="EMBL/GenBank/DDBJ databases">
        <title>Flavisolibacter sp./LCS9/ whole genome sequencing.</title>
        <authorList>
            <person name="Kim M.K."/>
            <person name="Srinivasan S."/>
            <person name="Lee J.-J."/>
        </authorList>
    </citation>
    <scope>NUCLEOTIDE SEQUENCE [LARGE SCALE GENOMIC DNA]</scope>
    <source>
        <strain evidence="4">LCS9</strain>
    </source>
</reference>
<protein>
    <submittedName>
        <fullName evidence="3">Uncharacterized protein</fullName>
    </submittedName>
</protein>
<feature type="signal peptide" evidence="2">
    <location>
        <begin position="1"/>
        <end position="19"/>
    </location>
</feature>
<keyword evidence="4" id="KW-1185">Reference proteome</keyword>
<sequence>MKKIFALLIAVTAVGSVFAQSNRNWDNRNDHRETASVYNRNNDRYDNNRFTAKERDAQINRINAIFDQRIEAVQRDRRLKNSARKQEIRRLEEQRRNKIREVNERYARQSTARYDNRNNDRYDRNDSRRF</sequence>
<name>A0A172TVK0_9BACT</name>